<dbReference type="AlphaFoldDB" id="A0A7J6JKC0"/>
<dbReference type="PANTHER" id="PTHR42748:SF29">
    <property type="entry name" value="NMRA-LIKE DOMAIN-CONTAINING PROTEIN"/>
    <property type="match status" value="1"/>
</dbReference>
<evidence type="ECO:0000256" key="1">
    <source>
        <dbReference type="ARBA" id="ARBA00006328"/>
    </source>
</evidence>
<keyword evidence="5" id="KW-1185">Reference proteome</keyword>
<accession>A0A7J6JKC0</accession>
<dbReference type="InterPro" id="IPR008030">
    <property type="entry name" value="NmrA-like"/>
</dbReference>
<evidence type="ECO:0000256" key="2">
    <source>
        <dbReference type="ARBA" id="ARBA00022857"/>
    </source>
</evidence>
<dbReference type="GeneID" id="43611266"/>
<dbReference type="SUPFAM" id="SSF51735">
    <property type="entry name" value="NAD(P)-binding Rossmann-fold domains"/>
    <property type="match status" value="1"/>
</dbReference>
<dbReference type="RefSeq" id="XP_031876454.1">
    <property type="nucleotide sequence ID" value="XM_032027136.1"/>
</dbReference>
<evidence type="ECO:0000259" key="3">
    <source>
        <dbReference type="Pfam" id="PF05368"/>
    </source>
</evidence>
<gene>
    <name evidence="4" type="primary">NMRAL1-8</name>
    <name evidence="4" type="ORF">CGGC5_v002505</name>
</gene>
<comment type="similarity">
    <text evidence="1">Belongs to the NmrA-type oxidoreductase family.</text>
</comment>
<dbReference type="OrthoDB" id="3358371at2759"/>
<dbReference type="InterPro" id="IPR051164">
    <property type="entry name" value="NmrA-like_oxidored"/>
</dbReference>
<feature type="domain" description="NmrA-like" evidence="3">
    <location>
        <begin position="35"/>
        <end position="332"/>
    </location>
</feature>
<dbReference type="Gene3D" id="3.90.25.10">
    <property type="entry name" value="UDP-galactose 4-epimerase, domain 1"/>
    <property type="match status" value="1"/>
</dbReference>
<comment type="caution">
    <text evidence="4">The sequence shown here is derived from an EMBL/GenBank/DDBJ whole genome shotgun (WGS) entry which is preliminary data.</text>
</comment>
<dbReference type="Pfam" id="PF05368">
    <property type="entry name" value="NmrA"/>
    <property type="match status" value="1"/>
</dbReference>
<reference evidence="4 5" key="1">
    <citation type="submission" date="2012-08" db="EMBL/GenBank/DDBJ databases">
        <authorList>
            <person name="Gan P.H.P."/>
            <person name="Ikeda K."/>
            <person name="Irieda H."/>
            <person name="Narusaka M."/>
            <person name="O'Connell R.J."/>
            <person name="Narusaka Y."/>
            <person name="Takano Y."/>
            <person name="Kubo Y."/>
            <person name="Shirasu K."/>
        </authorList>
    </citation>
    <scope>NUCLEOTIDE SEQUENCE [LARGE SCALE GENOMIC DNA]</scope>
    <source>
        <strain evidence="4 5">Nara gc5</strain>
    </source>
</reference>
<sequence>MFNNRVHGVSHGTHYTRLGSRSPALLSNLVMSVSKKILVVLGATGNQGGSVVRTFLDDQSLASEWHVRVVTRNTSSAAATELANLGAEMVSGSLDSVTDLRAAFKNATAIFAVTDFWSVIQDPAVGQKAQEKGVHPAVVAQETEEQWGYNLAAAAADVPNLERFVFSNLPGVNELSHGKLKHVHHYDGKWNIVKHIEQTYPALWPKTSQILVGHYNSNILPGSYFVPRWNPETKRAEFDGPTSGDVPVPFIDAPKSTGPFVRALVVDEPAGTILAAYDEYQSRFQTADALARITGREFGYVQKSVDELAAGDPLGLEVPQTHLFVDEYGFFGEKVDGWKDKLTWPSDLKVKIEPPSLSRWLEEQDWSPVFASA</sequence>
<dbReference type="PANTHER" id="PTHR42748">
    <property type="entry name" value="NITROGEN METABOLITE REPRESSION PROTEIN NMRA FAMILY MEMBER"/>
    <property type="match status" value="1"/>
</dbReference>
<dbReference type="InterPro" id="IPR036291">
    <property type="entry name" value="NAD(P)-bd_dom_sf"/>
</dbReference>
<dbReference type="EMBL" id="ANPB02000001">
    <property type="protein sequence ID" value="KAF4491099.1"/>
    <property type="molecule type" value="Genomic_DNA"/>
</dbReference>
<evidence type="ECO:0000313" key="4">
    <source>
        <dbReference type="EMBL" id="KAF4491099.1"/>
    </source>
</evidence>
<dbReference type="Gene3D" id="3.40.50.720">
    <property type="entry name" value="NAD(P)-binding Rossmann-like Domain"/>
    <property type="match status" value="1"/>
</dbReference>
<proteinExistence type="inferred from homology"/>
<reference evidence="4 5" key="2">
    <citation type="submission" date="2020-04" db="EMBL/GenBank/DDBJ databases">
        <title>Genome sequencing and assembly of multiple isolates from the Colletotrichum gloeosporioides species complex.</title>
        <authorList>
            <person name="Gan P."/>
            <person name="Shirasu K."/>
        </authorList>
    </citation>
    <scope>NUCLEOTIDE SEQUENCE [LARGE SCALE GENOMIC DNA]</scope>
    <source>
        <strain evidence="4 5">Nara gc5</strain>
    </source>
</reference>
<dbReference type="Proteomes" id="UP000011096">
    <property type="component" value="Unassembled WGS sequence"/>
</dbReference>
<dbReference type="GO" id="GO:0005634">
    <property type="term" value="C:nucleus"/>
    <property type="evidence" value="ECO:0007669"/>
    <property type="project" value="TreeGrafter"/>
</dbReference>
<evidence type="ECO:0000313" key="5">
    <source>
        <dbReference type="Proteomes" id="UP000011096"/>
    </source>
</evidence>
<keyword evidence="2" id="KW-0521">NADP</keyword>
<name>A0A7J6JKC0_COLFN</name>
<dbReference type="InParanoid" id="A0A7J6JKC0"/>
<organism evidence="4 5">
    <name type="scientific">Colletotrichum fructicola (strain Nara gc5)</name>
    <name type="common">Anthracnose fungus</name>
    <name type="synonym">Colletotrichum gloeosporioides (strain Nara gc5)</name>
    <dbReference type="NCBI Taxonomy" id="1213859"/>
    <lineage>
        <taxon>Eukaryota</taxon>
        <taxon>Fungi</taxon>
        <taxon>Dikarya</taxon>
        <taxon>Ascomycota</taxon>
        <taxon>Pezizomycotina</taxon>
        <taxon>Sordariomycetes</taxon>
        <taxon>Hypocreomycetidae</taxon>
        <taxon>Glomerellales</taxon>
        <taxon>Glomerellaceae</taxon>
        <taxon>Colletotrichum</taxon>
        <taxon>Colletotrichum gloeosporioides species complex</taxon>
    </lineage>
</organism>
<protein>
    <submittedName>
        <fullName evidence="4">NmrA-like family domain-containing protein 1</fullName>
    </submittedName>
</protein>